<dbReference type="GO" id="GO:0000287">
    <property type="term" value="F:magnesium ion binding"/>
    <property type="evidence" value="ECO:0007669"/>
    <property type="project" value="TreeGrafter"/>
</dbReference>
<keyword evidence="7" id="KW-1185">Reference proteome</keyword>
<dbReference type="GO" id="GO:0030170">
    <property type="term" value="F:pyridoxal phosphate binding"/>
    <property type="evidence" value="ECO:0007669"/>
    <property type="project" value="TreeGrafter"/>
</dbReference>
<dbReference type="PANTHER" id="PTHR43050:SF1">
    <property type="entry name" value="SERINE RACEMASE"/>
    <property type="match status" value="1"/>
</dbReference>
<keyword evidence="3" id="KW-0663">Pyridoxal phosphate</keyword>
<dbReference type="Gene3D" id="3.40.50.1100">
    <property type="match status" value="2"/>
</dbReference>
<evidence type="ECO:0000256" key="3">
    <source>
        <dbReference type="ARBA" id="ARBA00022898"/>
    </source>
</evidence>
<dbReference type="EMBL" id="KN880432">
    <property type="protein sequence ID" value="KIY74167.1"/>
    <property type="molecule type" value="Genomic_DNA"/>
</dbReference>
<organism evidence="6 7">
    <name type="scientific">Cylindrobasidium torrendii FP15055 ss-10</name>
    <dbReference type="NCBI Taxonomy" id="1314674"/>
    <lineage>
        <taxon>Eukaryota</taxon>
        <taxon>Fungi</taxon>
        <taxon>Dikarya</taxon>
        <taxon>Basidiomycota</taxon>
        <taxon>Agaricomycotina</taxon>
        <taxon>Agaricomycetes</taxon>
        <taxon>Agaricomycetidae</taxon>
        <taxon>Agaricales</taxon>
        <taxon>Marasmiineae</taxon>
        <taxon>Physalacriaceae</taxon>
        <taxon>Cylindrobasidium</taxon>
    </lineage>
</organism>
<evidence type="ECO:0000256" key="2">
    <source>
        <dbReference type="ARBA" id="ARBA00010869"/>
    </source>
</evidence>
<proteinExistence type="inferred from homology"/>
<dbReference type="FunFam" id="3.40.50.1100:FF:000005">
    <property type="entry name" value="Threonine dehydratase catabolic"/>
    <property type="match status" value="1"/>
</dbReference>
<name>A0A0D7BUR1_9AGAR</name>
<comment type="similarity">
    <text evidence="2">Belongs to the serine/threonine dehydratase family.</text>
</comment>
<keyword evidence="4" id="KW-0456">Lyase</keyword>
<gene>
    <name evidence="6" type="ORF">CYLTODRAFT_340625</name>
</gene>
<dbReference type="GO" id="GO:0018114">
    <property type="term" value="F:threonine racemase activity"/>
    <property type="evidence" value="ECO:0007669"/>
    <property type="project" value="TreeGrafter"/>
</dbReference>
<dbReference type="InterPro" id="IPR036052">
    <property type="entry name" value="TrpB-like_PALP_sf"/>
</dbReference>
<sequence>MADLSTCPPLTRESVEAAYTLVKPFVHRTPVLTSQTLDTIASTPQTNGAAKPSIHLFFKCENQQKIGAFKARGAFHAIQRLFSEVGKEEVQRRGVITHSSGNHAQALAFAAKTFGVPAHIVMPSISTPSKVEGTKSHGANVVFSGSTSQEREVVAAAVIKETNAIFVPPYNHPDILLGQGTASLEFETQVAETANATLDAVLTPLGGGGLLSGTATFFAPTSTRVFGTEPSFQGGDDGRRGLEQGQRIESVETLTIADGLRTPVGPIPWEIIADKKKVAGLYSVTEDEIKAAMKLVLERMKVVIEPSSAVPLAVVLYNEDFRRLVEEEQKGQTWNIGIIFSGGNTTMEAIAELFKAAS</sequence>
<protein>
    <submittedName>
        <fullName evidence="6">Serine racemase</fullName>
    </submittedName>
</protein>
<dbReference type="InterPro" id="IPR001926">
    <property type="entry name" value="TrpB-like_PALP"/>
</dbReference>
<dbReference type="STRING" id="1314674.A0A0D7BUR1"/>
<dbReference type="GO" id="GO:0030378">
    <property type="term" value="F:serine racemase activity"/>
    <property type="evidence" value="ECO:0007669"/>
    <property type="project" value="TreeGrafter"/>
</dbReference>
<evidence type="ECO:0000256" key="4">
    <source>
        <dbReference type="ARBA" id="ARBA00023239"/>
    </source>
</evidence>
<evidence type="ECO:0000313" key="6">
    <source>
        <dbReference type="EMBL" id="KIY74167.1"/>
    </source>
</evidence>
<dbReference type="Proteomes" id="UP000054007">
    <property type="component" value="Unassembled WGS sequence"/>
</dbReference>
<dbReference type="SUPFAM" id="SSF53686">
    <property type="entry name" value="Tryptophan synthase beta subunit-like PLP-dependent enzymes"/>
    <property type="match status" value="1"/>
</dbReference>
<feature type="domain" description="Tryptophan synthase beta chain-like PALP" evidence="5">
    <location>
        <begin position="26"/>
        <end position="318"/>
    </location>
</feature>
<accession>A0A0D7BUR1</accession>
<reference evidence="6 7" key="1">
    <citation type="journal article" date="2015" name="Fungal Genet. Biol.">
        <title>Evolution of novel wood decay mechanisms in Agaricales revealed by the genome sequences of Fistulina hepatica and Cylindrobasidium torrendii.</title>
        <authorList>
            <person name="Floudas D."/>
            <person name="Held B.W."/>
            <person name="Riley R."/>
            <person name="Nagy L.G."/>
            <person name="Koehler G."/>
            <person name="Ransdell A.S."/>
            <person name="Younus H."/>
            <person name="Chow J."/>
            <person name="Chiniquy J."/>
            <person name="Lipzen A."/>
            <person name="Tritt A."/>
            <person name="Sun H."/>
            <person name="Haridas S."/>
            <person name="LaButti K."/>
            <person name="Ohm R.A."/>
            <person name="Kues U."/>
            <person name="Blanchette R.A."/>
            <person name="Grigoriev I.V."/>
            <person name="Minto R.E."/>
            <person name="Hibbett D.S."/>
        </authorList>
    </citation>
    <scope>NUCLEOTIDE SEQUENCE [LARGE SCALE GENOMIC DNA]</scope>
    <source>
        <strain evidence="6 7">FP15055 ss-10</strain>
    </source>
</reference>
<evidence type="ECO:0000313" key="7">
    <source>
        <dbReference type="Proteomes" id="UP000054007"/>
    </source>
</evidence>
<dbReference type="GO" id="GO:0003941">
    <property type="term" value="F:L-serine ammonia-lyase activity"/>
    <property type="evidence" value="ECO:0007669"/>
    <property type="project" value="TreeGrafter"/>
</dbReference>
<dbReference type="OrthoDB" id="271064at2759"/>
<evidence type="ECO:0000259" key="5">
    <source>
        <dbReference type="Pfam" id="PF00291"/>
    </source>
</evidence>
<dbReference type="PANTHER" id="PTHR43050">
    <property type="entry name" value="SERINE / THREONINE RACEMASE FAMILY MEMBER"/>
    <property type="match status" value="1"/>
</dbReference>
<evidence type="ECO:0000256" key="1">
    <source>
        <dbReference type="ARBA" id="ARBA00001933"/>
    </source>
</evidence>
<dbReference type="AlphaFoldDB" id="A0A0D7BUR1"/>
<comment type="cofactor">
    <cofactor evidence="1">
        <name>pyridoxal 5'-phosphate</name>
        <dbReference type="ChEBI" id="CHEBI:597326"/>
    </cofactor>
</comment>
<dbReference type="CDD" id="cd01562">
    <property type="entry name" value="Thr-dehyd"/>
    <property type="match status" value="1"/>
</dbReference>
<dbReference type="GO" id="GO:0008721">
    <property type="term" value="F:D-serine ammonia-lyase activity"/>
    <property type="evidence" value="ECO:0007669"/>
    <property type="project" value="TreeGrafter"/>
</dbReference>
<dbReference type="Pfam" id="PF00291">
    <property type="entry name" value="PALP"/>
    <property type="match status" value="1"/>
</dbReference>
<dbReference type="GO" id="GO:0005524">
    <property type="term" value="F:ATP binding"/>
    <property type="evidence" value="ECO:0007669"/>
    <property type="project" value="TreeGrafter"/>
</dbReference>